<name>A0A422NG29_TRYRA</name>
<dbReference type="EMBL" id="MKGL01000164">
    <property type="protein sequence ID" value="RNF04397.1"/>
    <property type="molecule type" value="Genomic_DNA"/>
</dbReference>
<evidence type="ECO:0000313" key="1">
    <source>
        <dbReference type="EMBL" id="RNF04397.1"/>
    </source>
</evidence>
<gene>
    <name evidence="1" type="ORF">TraAM80_05175</name>
</gene>
<dbReference type="RefSeq" id="XP_029238072.1">
    <property type="nucleotide sequence ID" value="XM_029382067.1"/>
</dbReference>
<dbReference type="Proteomes" id="UP000283634">
    <property type="component" value="Unassembled WGS sequence"/>
</dbReference>
<evidence type="ECO:0000313" key="2">
    <source>
        <dbReference type="Proteomes" id="UP000283634"/>
    </source>
</evidence>
<accession>A0A422NG29</accession>
<reference evidence="1 2" key="1">
    <citation type="journal article" date="2018" name="BMC Genomics">
        <title>Genomic comparison of Trypanosoma conorhini and Trypanosoma rangeli to Trypanosoma cruzi strains of high and low virulence.</title>
        <authorList>
            <person name="Bradwell K.R."/>
            <person name="Koparde V.N."/>
            <person name="Matveyev A.V."/>
            <person name="Serrano M.G."/>
            <person name="Alves J.M."/>
            <person name="Parikh H."/>
            <person name="Huang B."/>
            <person name="Lee V."/>
            <person name="Espinosa-Alvarez O."/>
            <person name="Ortiz P.A."/>
            <person name="Costa-Martins A.G."/>
            <person name="Teixeira M.M."/>
            <person name="Buck G.A."/>
        </authorList>
    </citation>
    <scope>NUCLEOTIDE SEQUENCE [LARGE SCALE GENOMIC DNA]</scope>
    <source>
        <strain evidence="1 2">AM80</strain>
    </source>
</reference>
<keyword evidence="2" id="KW-1185">Reference proteome</keyword>
<dbReference type="GeneID" id="40329108"/>
<sequence>MPSDVLVSQLRPGTWFVAEVTFGRPTQPNPLCPCRLREAGGETSSTVINCCPAERPLGRGGALLSSCLGVEAIPTLLPFVVEAIRKKVVFFVRFLPFGVCAGCRVFCFAVTL</sequence>
<protein>
    <submittedName>
        <fullName evidence="1">Uncharacterized protein</fullName>
    </submittedName>
</protein>
<dbReference type="AlphaFoldDB" id="A0A422NG29"/>
<organism evidence="1 2">
    <name type="scientific">Trypanosoma rangeli</name>
    <dbReference type="NCBI Taxonomy" id="5698"/>
    <lineage>
        <taxon>Eukaryota</taxon>
        <taxon>Discoba</taxon>
        <taxon>Euglenozoa</taxon>
        <taxon>Kinetoplastea</taxon>
        <taxon>Metakinetoplastina</taxon>
        <taxon>Trypanosomatida</taxon>
        <taxon>Trypanosomatidae</taxon>
        <taxon>Trypanosoma</taxon>
        <taxon>Herpetosoma</taxon>
    </lineage>
</organism>
<comment type="caution">
    <text evidence="1">The sequence shown here is derived from an EMBL/GenBank/DDBJ whole genome shotgun (WGS) entry which is preliminary data.</text>
</comment>
<proteinExistence type="predicted"/>